<name>A0A3R9PPQ9_9ENTR</name>
<proteinExistence type="inferred from homology"/>
<keyword evidence="3" id="KW-0378">Hydrolase</keyword>
<dbReference type="EMBL" id="RWHU01000011">
    <property type="protein sequence ID" value="RSK63453.1"/>
    <property type="molecule type" value="Genomic_DNA"/>
</dbReference>
<dbReference type="PANTHER" id="PTHR47053">
    <property type="entry name" value="MUREIN DD-ENDOPEPTIDASE MEPH-RELATED"/>
    <property type="match status" value="1"/>
</dbReference>
<dbReference type="Proteomes" id="UP001310558">
    <property type="component" value="Unassembled WGS sequence"/>
</dbReference>
<evidence type="ECO:0000259" key="6">
    <source>
        <dbReference type="PROSITE" id="PS51935"/>
    </source>
</evidence>
<dbReference type="InterPro" id="IPR000064">
    <property type="entry name" value="NLP_P60_dom"/>
</dbReference>
<feature type="domain" description="NlpC/P60" evidence="6">
    <location>
        <begin position="121"/>
        <end position="248"/>
    </location>
</feature>
<organism evidence="8 9">
    <name type="scientific">Enterobacter huaxiensis</name>
    <dbReference type="NCBI Taxonomy" id="2494702"/>
    <lineage>
        <taxon>Bacteria</taxon>
        <taxon>Pseudomonadati</taxon>
        <taxon>Pseudomonadota</taxon>
        <taxon>Gammaproteobacteria</taxon>
        <taxon>Enterobacterales</taxon>
        <taxon>Enterobacteriaceae</taxon>
        <taxon>Enterobacter</taxon>
    </lineage>
</organism>
<dbReference type="InterPro" id="IPR038765">
    <property type="entry name" value="Papain-like_cys_pep_sf"/>
</dbReference>
<keyword evidence="2" id="KW-0645">Protease</keyword>
<keyword evidence="10" id="KW-1185">Reference proteome</keyword>
<evidence type="ECO:0000256" key="5">
    <source>
        <dbReference type="SAM" id="SignalP"/>
    </source>
</evidence>
<evidence type="ECO:0000256" key="2">
    <source>
        <dbReference type="ARBA" id="ARBA00022670"/>
    </source>
</evidence>
<evidence type="ECO:0000313" key="9">
    <source>
        <dbReference type="Proteomes" id="UP000276389"/>
    </source>
</evidence>
<dbReference type="SUPFAM" id="SSF54001">
    <property type="entry name" value="Cysteine proteinases"/>
    <property type="match status" value="1"/>
</dbReference>
<comment type="similarity">
    <text evidence="1">Belongs to the peptidase C40 family.</text>
</comment>
<evidence type="ECO:0000313" key="10">
    <source>
        <dbReference type="Proteomes" id="UP001310558"/>
    </source>
</evidence>
<keyword evidence="4" id="KW-0788">Thiol protease</keyword>
<dbReference type="InterPro" id="IPR051202">
    <property type="entry name" value="Peptidase_C40"/>
</dbReference>
<dbReference type="PANTHER" id="PTHR47053:SF1">
    <property type="entry name" value="MUREIN DD-ENDOPEPTIDASE MEPH-RELATED"/>
    <property type="match status" value="1"/>
</dbReference>
<dbReference type="GO" id="GO:0006508">
    <property type="term" value="P:proteolysis"/>
    <property type="evidence" value="ECO:0007669"/>
    <property type="project" value="UniProtKB-KW"/>
</dbReference>
<evidence type="ECO:0000256" key="1">
    <source>
        <dbReference type="ARBA" id="ARBA00007074"/>
    </source>
</evidence>
<sequence>MFTFIQIQKLACLALTVGLMMALSTPVEAAPRGQAKTEAEKEKASKARMRNKALLLKKTQQRVAVVPPTPEQKRLESEKRRLERVENREWLAMHKRWQPGRLSTDMIWEPLPGERISPRLQASLKQVIVELQKQIGKPYVWGGQTPEQGFDCSGLVFYAFNPVLSRTLPRTANGMFQDRTLRHIRQEKLRRGDLVFFNINQRPGADHVGVYIGEGKFIEAPRTGLNIRISQLSDAFWQDHYLGARRILTEEAVL</sequence>
<evidence type="ECO:0000313" key="7">
    <source>
        <dbReference type="EMBL" id="MEB7544971.1"/>
    </source>
</evidence>
<evidence type="ECO:0000313" key="8">
    <source>
        <dbReference type="EMBL" id="RSK63453.1"/>
    </source>
</evidence>
<feature type="signal peptide" evidence="5">
    <location>
        <begin position="1"/>
        <end position="29"/>
    </location>
</feature>
<evidence type="ECO:0000256" key="3">
    <source>
        <dbReference type="ARBA" id="ARBA00022801"/>
    </source>
</evidence>
<protein>
    <submittedName>
        <fullName evidence="7">C40 family peptidase</fullName>
    </submittedName>
    <submittedName>
        <fullName evidence="8">Peptidoglycan endopeptidase</fullName>
    </submittedName>
</protein>
<gene>
    <name evidence="8" type="ORF">EJE24_21590</name>
    <name evidence="7" type="ORF">NGC28_21270</name>
</gene>
<dbReference type="PROSITE" id="PS51935">
    <property type="entry name" value="NLPC_P60"/>
    <property type="match status" value="1"/>
</dbReference>
<dbReference type="Gene3D" id="3.90.1720.10">
    <property type="entry name" value="endopeptidase domain like (from Nostoc punctiforme)"/>
    <property type="match status" value="1"/>
</dbReference>
<feature type="chain" id="PRO_5018748680" evidence="5">
    <location>
        <begin position="30"/>
        <end position="254"/>
    </location>
</feature>
<dbReference type="OrthoDB" id="9807055at2"/>
<reference evidence="8 9" key="1">
    <citation type="submission" date="2018-12" db="EMBL/GenBank/DDBJ databases">
        <title>The Genome Submission of two Enterobacter spp. strains.</title>
        <authorList>
            <person name="Wu W."/>
            <person name="Wei L."/>
            <person name="Feng Y."/>
            <person name="Zong Z."/>
        </authorList>
    </citation>
    <scope>NUCLEOTIDE SEQUENCE [LARGE SCALE GENOMIC DNA]</scope>
    <source>
        <strain evidence="8 9">WCHEHu045002</strain>
    </source>
</reference>
<dbReference type="Pfam" id="PF00877">
    <property type="entry name" value="NLPC_P60"/>
    <property type="match status" value="1"/>
</dbReference>
<accession>A0A3R9PPQ9</accession>
<keyword evidence="5" id="KW-0732">Signal</keyword>
<dbReference type="RefSeq" id="WP_119937867.1">
    <property type="nucleotide sequence ID" value="NZ_CAMLPR010000007.1"/>
</dbReference>
<reference evidence="7 10" key="2">
    <citation type="submission" date="2022-06" db="EMBL/GenBank/DDBJ databases">
        <title>Whole Genome analysis of Bacterial isolates collected during year 2020 from Guwahati, Assam, India.</title>
        <authorList>
            <person name="Mendem S.K."/>
            <person name="Rakshit O."/>
            <person name="Murugesan D."/>
            <person name="Saikia K."/>
            <person name="Shome R."/>
            <person name="Raisen C."/>
            <person name="Holmes M.A."/>
            <person name="Shome B.R."/>
        </authorList>
    </citation>
    <scope>NUCLEOTIDE SEQUENCE [LARGE SCALE GENOMIC DNA]</scope>
    <source>
        <strain evidence="7 10">Sil NS 53</strain>
    </source>
</reference>
<dbReference type="AlphaFoldDB" id="A0A3R9PPQ9"/>
<evidence type="ECO:0000256" key="4">
    <source>
        <dbReference type="ARBA" id="ARBA00022807"/>
    </source>
</evidence>
<dbReference type="Proteomes" id="UP000276389">
    <property type="component" value="Unassembled WGS sequence"/>
</dbReference>
<dbReference type="EMBL" id="JAMWJU010000008">
    <property type="protein sequence ID" value="MEB7544971.1"/>
    <property type="molecule type" value="Genomic_DNA"/>
</dbReference>
<comment type="caution">
    <text evidence="8">The sequence shown here is derived from an EMBL/GenBank/DDBJ whole genome shotgun (WGS) entry which is preliminary data.</text>
</comment>
<dbReference type="GO" id="GO:0008234">
    <property type="term" value="F:cysteine-type peptidase activity"/>
    <property type="evidence" value="ECO:0007669"/>
    <property type="project" value="UniProtKB-KW"/>
</dbReference>